<feature type="non-terminal residue" evidence="6">
    <location>
        <position position="1"/>
    </location>
</feature>
<dbReference type="InterPro" id="IPR027075">
    <property type="entry name" value="CPSF2"/>
</dbReference>
<dbReference type="Proteomes" id="UP000762676">
    <property type="component" value="Unassembled WGS sequence"/>
</dbReference>
<dbReference type="SUPFAM" id="SSF56281">
    <property type="entry name" value="Metallo-hydrolase/oxidoreductase"/>
    <property type="match status" value="1"/>
</dbReference>
<dbReference type="InterPro" id="IPR036866">
    <property type="entry name" value="RibonucZ/Hydroxyglut_hydro"/>
</dbReference>
<evidence type="ECO:0000256" key="1">
    <source>
        <dbReference type="ARBA" id="ARBA00010624"/>
    </source>
</evidence>
<comment type="caution">
    <text evidence="6">The sequence shown here is derived from an EMBL/GenBank/DDBJ whole genome shotgun (WGS) entry which is preliminary data.</text>
</comment>
<dbReference type="PANTHER" id="PTHR45922:SF1">
    <property type="entry name" value="CLEAVAGE AND POLYADENYLATION SPECIFICITY FACTOR SUBUNIT 2"/>
    <property type="match status" value="1"/>
</dbReference>
<feature type="domain" description="Zn-dependent metallo-hydrolase RNA specificity" evidence="4">
    <location>
        <begin position="45"/>
        <end position="98"/>
    </location>
</feature>
<protein>
    <recommendedName>
        <fullName evidence="2">Cleavage and polyadenylation specificity factor subunit 2</fullName>
    </recommendedName>
    <alternativeName>
        <fullName evidence="2">Cleavage and polyadenylation specificity factor 100 kDa subunit</fullName>
    </alternativeName>
</protein>
<keyword evidence="2" id="KW-0694">RNA-binding</keyword>
<dbReference type="AlphaFoldDB" id="A0AAV4H882"/>
<evidence type="ECO:0000256" key="2">
    <source>
        <dbReference type="RuleBase" id="RU365006"/>
    </source>
</evidence>
<dbReference type="PANTHER" id="PTHR45922">
    <property type="entry name" value="CLEAVAGE AND POLYADENYLATION SPECIFICITY FACTOR SUBUNIT 2"/>
    <property type="match status" value="1"/>
</dbReference>
<keyword evidence="7" id="KW-1185">Reference proteome</keyword>
<dbReference type="EMBL" id="BMAT01001812">
    <property type="protein sequence ID" value="GFR92931.1"/>
    <property type="molecule type" value="Genomic_DNA"/>
</dbReference>
<organism evidence="6 7">
    <name type="scientific">Elysia marginata</name>
    <dbReference type="NCBI Taxonomy" id="1093978"/>
    <lineage>
        <taxon>Eukaryota</taxon>
        <taxon>Metazoa</taxon>
        <taxon>Spiralia</taxon>
        <taxon>Lophotrochozoa</taxon>
        <taxon>Mollusca</taxon>
        <taxon>Gastropoda</taxon>
        <taxon>Heterobranchia</taxon>
        <taxon>Euthyneura</taxon>
        <taxon>Panpulmonata</taxon>
        <taxon>Sacoglossa</taxon>
        <taxon>Placobranchoidea</taxon>
        <taxon>Plakobranchidae</taxon>
        <taxon>Elysia</taxon>
    </lineage>
</organism>
<evidence type="ECO:0000313" key="6">
    <source>
        <dbReference type="EMBL" id="GFR92931.1"/>
    </source>
</evidence>
<dbReference type="GO" id="GO:0003723">
    <property type="term" value="F:RNA binding"/>
    <property type="evidence" value="ECO:0007669"/>
    <property type="project" value="UniProtKB-KW"/>
</dbReference>
<dbReference type="GO" id="GO:0005847">
    <property type="term" value="C:mRNA cleavage and polyadenylation specificity factor complex"/>
    <property type="evidence" value="ECO:0007669"/>
    <property type="project" value="InterPro"/>
</dbReference>
<keyword evidence="2" id="KW-0507">mRNA processing</keyword>
<dbReference type="Pfam" id="PF07521">
    <property type="entry name" value="RMMBL"/>
    <property type="match status" value="1"/>
</dbReference>
<evidence type="ECO:0000259" key="4">
    <source>
        <dbReference type="Pfam" id="PF07521"/>
    </source>
</evidence>
<feature type="region of interest" description="Disordered" evidence="3">
    <location>
        <begin position="155"/>
        <end position="185"/>
    </location>
</feature>
<evidence type="ECO:0000313" key="7">
    <source>
        <dbReference type="Proteomes" id="UP000762676"/>
    </source>
</evidence>
<sequence>PEDFVVAEAPAADEVTKDVEATDQDESQQDISEVPTKCIASKVTLDINARVQFIDFEGRSDGKSVKKYLSQIKPKQLILVHGSEEATRSLGEFCQASGFVEGSVYCPNIGDVIDATTERHIYQVRLRDHLVSSLTFQRARDMELAWLDGQLDMPEQEDQEGEGQGHDLERPMEEEEEDSSKSQKSKLNTVLPTMEVLPPALVPFHTSVYINEPKLSDFKMVLINARIQCEFVGGILVCSNSQVAVRRDTAGKMKLEGALCQDYFKIRELLYQQYAIV</sequence>
<dbReference type="GO" id="GO:0006398">
    <property type="term" value="P:mRNA 3'-end processing by stem-loop binding and cleavage"/>
    <property type="evidence" value="ECO:0007669"/>
    <property type="project" value="InterPro"/>
</dbReference>
<feature type="region of interest" description="Disordered" evidence="3">
    <location>
        <begin position="1"/>
        <end position="32"/>
    </location>
</feature>
<comment type="subcellular location">
    <subcellularLocation>
        <location evidence="2">Nucleus</location>
    </subcellularLocation>
</comment>
<dbReference type="InterPro" id="IPR011108">
    <property type="entry name" value="RMMBL"/>
</dbReference>
<accession>A0AAV4H882</accession>
<dbReference type="InterPro" id="IPR025069">
    <property type="entry name" value="Cpsf2_C"/>
</dbReference>
<reference evidence="6 7" key="1">
    <citation type="journal article" date="2021" name="Elife">
        <title>Chloroplast acquisition without the gene transfer in kleptoplastic sea slugs, Plakobranchus ocellatus.</title>
        <authorList>
            <person name="Maeda T."/>
            <person name="Takahashi S."/>
            <person name="Yoshida T."/>
            <person name="Shimamura S."/>
            <person name="Takaki Y."/>
            <person name="Nagai Y."/>
            <person name="Toyoda A."/>
            <person name="Suzuki Y."/>
            <person name="Arimoto A."/>
            <person name="Ishii H."/>
            <person name="Satoh N."/>
            <person name="Nishiyama T."/>
            <person name="Hasebe M."/>
            <person name="Maruyama T."/>
            <person name="Minagawa J."/>
            <person name="Obokata J."/>
            <person name="Shigenobu S."/>
        </authorList>
    </citation>
    <scope>NUCLEOTIDE SEQUENCE [LARGE SCALE GENOMIC DNA]</scope>
</reference>
<name>A0AAV4H882_9GAST</name>
<evidence type="ECO:0000256" key="3">
    <source>
        <dbReference type="SAM" id="MobiDB-lite"/>
    </source>
</evidence>
<dbReference type="Pfam" id="PF13299">
    <property type="entry name" value="CPSF100_C"/>
    <property type="match status" value="1"/>
</dbReference>
<gene>
    <name evidence="6" type="ORF">ElyMa_000879600</name>
</gene>
<evidence type="ECO:0000259" key="5">
    <source>
        <dbReference type="Pfam" id="PF13299"/>
    </source>
</evidence>
<feature type="domain" description="Cleavage and polyadenylation specificity factor 2 C-terminal" evidence="5">
    <location>
        <begin position="124"/>
        <end position="274"/>
    </location>
</feature>
<proteinExistence type="inferred from homology"/>
<keyword evidence="2" id="KW-0539">Nucleus</keyword>
<comment type="similarity">
    <text evidence="1 2">Belongs to the metallo-beta-lactamase superfamily. RNA-metabolizing metallo-beta-lactamase-like family. CPSF2/YSH1 subfamily.</text>
</comment>